<evidence type="ECO:0000259" key="1">
    <source>
        <dbReference type="SMART" id="SM00919"/>
    </source>
</evidence>
<accession>B0E4S7</accession>
<dbReference type="HOGENOM" id="CLU_1555527_0_0_1"/>
<dbReference type="Pfam" id="PF03949">
    <property type="entry name" value="Malic_M"/>
    <property type="match status" value="1"/>
</dbReference>
<organism evidence="3">
    <name type="scientific">Laccaria bicolor (strain S238N-H82 / ATCC MYA-4686)</name>
    <name type="common">Bicoloured deceiver</name>
    <name type="synonym">Laccaria laccata var. bicolor</name>
    <dbReference type="NCBI Taxonomy" id="486041"/>
    <lineage>
        <taxon>Eukaryota</taxon>
        <taxon>Fungi</taxon>
        <taxon>Dikarya</taxon>
        <taxon>Basidiomycota</taxon>
        <taxon>Agaricomycotina</taxon>
        <taxon>Agaricomycetes</taxon>
        <taxon>Agaricomycetidae</taxon>
        <taxon>Agaricales</taxon>
        <taxon>Agaricineae</taxon>
        <taxon>Hydnangiaceae</taxon>
        <taxon>Laccaria</taxon>
    </lineage>
</organism>
<dbReference type="PANTHER" id="PTHR23406">
    <property type="entry name" value="MALIC ENZYME-RELATED"/>
    <property type="match status" value="1"/>
</dbReference>
<evidence type="ECO:0000313" key="3">
    <source>
        <dbReference type="Proteomes" id="UP000001194"/>
    </source>
</evidence>
<gene>
    <name evidence="2" type="ORF">LACBIDRAFT_309784</name>
</gene>
<dbReference type="InParanoid" id="B0E4S7"/>
<name>B0E4S7_LACBS</name>
<reference evidence="2 3" key="1">
    <citation type="journal article" date="2008" name="Nature">
        <title>The genome of Laccaria bicolor provides insights into mycorrhizal symbiosis.</title>
        <authorList>
            <person name="Martin F."/>
            <person name="Aerts A."/>
            <person name="Ahren D."/>
            <person name="Brun A."/>
            <person name="Danchin E.G.J."/>
            <person name="Duchaussoy F."/>
            <person name="Gibon J."/>
            <person name="Kohler A."/>
            <person name="Lindquist E."/>
            <person name="Pereda V."/>
            <person name="Salamov A."/>
            <person name="Shapiro H.J."/>
            <person name="Wuyts J."/>
            <person name="Blaudez D."/>
            <person name="Buee M."/>
            <person name="Brokstein P."/>
            <person name="Canbaeck B."/>
            <person name="Cohen D."/>
            <person name="Courty P.E."/>
            <person name="Coutinho P.M."/>
            <person name="Delaruelle C."/>
            <person name="Detter J.C."/>
            <person name="Deveau A."/>
            <person name="DiFazio S."/>
            <person name="Duplessis S."/>
            <person name="Fraissinet-Tachet L."/>
            <person name="Lucic E."/>
            <person name="Frey-Klett P."/>
            <person name="Fourrey C."/>
            <person name="Feussner I."/>
            <person name="Gay G."/>
            <person name="Grimwood J."/>
            <person name="Hoegger P.J."/>
            <person name="Jain P."/>
            <person name="Kilaru S."/>
            <person name="Labbe J."/>
            <person name="Lin Y.C."/>
            <person name="Legue V."/>
            <person name="Le Tacon F."/>
            <person name="Marmeisse R."/>
            <person name="Melayah D."/>
            <person name="Montanini B."/>
            <person name="Muratet M."/>
            <person name="Nehls U."/>
            <person name="Niculita-Hirzel H."/>
            <person name="Oudot-Le Secq M.P."/>
            <person name="Peter M."/>
            <person name="Quesneville H."/>
            <person name="Rajashekar B."/>
            <person name="Reich M."/>
            <person name="Rouhier N."/>
            <person name="Schmutz J."/>
            <person name="Yin T."/>
            <person name="Chalot M."/>
            <person name="Henrissat B."/>
            <person name="Kuees U."/>
            <person name="Lucas S."/>
            <person name="Van de Peer Y."/>
            <person name="Podila G.K."/>
            <person name="Polle A."/>
            <person name="Pukkila P.J."/>
            <person name="Richardson P.M."/>
            <person name="Rouze P."/>
            <person name="Sanders I.R."/>
            <person name="Stajich J.E."/>
            <person name="Tunlid A."/>
            <person name="Tuskan G."/>
            <person name="Grigoriev I.V."/>
        </authorList>
    </citation>
    <scope>NUCLEOTIDE SEQUENCE [LARGE SCALE GENOMIC DNA]</scope>
    <source>
        <strain evidence="3">S238N-H82 / ATCC MYA-4686</strain>
    </source>
</reference>
<dbReference type="KEGG" id="lbc:LACBIDRAFT_309784"/>
<dbReference type="GO" id="GO:0051287">
    <property type="term" value="F:NAD binding"/>
    <property type="evidence" value="ECO:0007669"/>
    <property type="project" value="InterPro"/>
</dbReference>
<dbReference type="GO" id="GO:0006108">
    <property type="term" value="P:malate metabolic process"/>
    <property type="evidence" value="ECO:0007669"/>
    <property type="project" value="TreeGrafter"/>
</dbReference>
<dbReference type="InterPro" id="IPR036291">
    <property type="entry name" value="NAD(P)-bd_dom_sf"/>
</dbReference>
<dbReference type="GeneID" id="6086852"/>
<sequence length="172" mass="18877">MGIAVQIRDAMITADGVSRDAANLRFWMVDREGLLYHVVSAEIDLPHQKEFYRPASEKWDEIIRVGADDASTWEGATPKKIRRRVELLDTVKEVKPTVLIGCSTASGAFTEEVVKAMAEALQQEDPGTKPIIMPLSNPGKLVEAKPEDVLRWTGGRALVATGSPFGNVNMDT</sequence>
<dbReference type="SUPFAM" id="SSF51735">
    <property type="entry name" value="NAD(P)-binding Rossmann-fold domains"/>
    <property type="match status" value="1"/>
</dbReference>
<dbReference type="PANTHER" id="PTHR23406:SF34">
    <property type="entry name" value="NAD-DEPENDENT MALIC ENZYME, MITOCHONDRIAL"/>
    <property type="match status" value="1"/>
</dbReference>
<dbReference type="InterPro" id="IPR012302">
    <property type="entry name" value="Malic_NAD-bd"/>
</dbReference>
<dbReference type="EMBL" id="DS547492">
    <property type="protein sequence ID" value="EDQ98154.1"/>
    <property type="molecule type" value="Genomic_DNA"/>
</dbReference>
<protein>
    <submittedName>
        <fullName evidence="2">Predicted protein</fullName>
    </submittedName>
</protein>
<dbReference type="Proteomes" id="UP000001194">
    <property type="component" value="Unassembled WGS sequence"/>
</dbReference>
<feature type="domain" description="Malic enzyme NAD-binding" evidence="1">
    <location>
        <begin position="1"/>
        <end position="171"/>
    </location>
</feature>
<proteinExistence type="predicted"/>
<dbReference type="GO" id="GO:0005829">
    <property type="term" value="C:cytosol"/>
    <property type="evidence" value="ECO:0007669"/>
    <property type="project" value="TreeGrafter"/>
</dbReference>
<keyword evidence="3" id="KW-1185">Reference proteome</keyword>
<dbReference type="Gene3D" id="3.40.50.720">
    <property type="entry name" value="NAD(P)-binding Rossmann-like Domain"/>
    <property type="match status" value="1"/>
</dbReference>
<dbReference type="SMART" id="SM00919">
    <property type="entry name" value="Malic_M"/>
    <property type="match status" value="1"/>
</dbReference>
<dbReference type="GO" id="GO:0004470">
    <property type="term" value="F:malic enzyme activity"/>
    <property type="evidence" value="ECO:0007669"/>
    <property type="project" value="TreeGrafter"/>
</dbReference>
<dbReference type="STRING" id="486041.B0E4S7"/>
<dbReference type="OrthoDB" id="5365701at2759"/>
<dbReference type="AlphaFoldDB" id="B0E4S7"/>
<evidence type="ECO:0000313" key="2">
    <source>
        <dbReference type="EMBL" id="EDQ98154.1"/>
    </source>
</evidence>
<dbReference type="RefSeq" id="XP_001891196.1">
    <property type="nucleotide sequence ID" value="XM_001891161.1"/>
</dbReference>